<keyword evidence="2" id="KW-1185">Reference proteome</keyword>
<evidence type="ECO:0000313" key="2">
    <source>
        <dbReference type="Proteomes" id="UP000094652"/>
    </source>
</evidence>
<dbReference type="KEGG" id="ctae:BGI42_14765"/>
<dbReference type="Proteomes" id="UP000094652">
    <property type="component" value="Plasmid pCt2"/>
</dbReference>
<geneLocation type="plasmid" evidence="2">
    <name>pct2</name>
</geneLocation>
<proteinExistence type="predicted"/>
<protein>
    <submittedName>
        <fullName evidence="1">Uncharacterized protein</fullName>
    </submittedName>
</protein>
<evidence type="ECO:0000313" key="1">
    <source>
        <dbReference type="EMBL" id="AOR25006.1"/>
    </source>
</evidence>
<dbReference type="AlphaFoldDB" id="A0A1D7XNW4"/>
<reference evidence="2" key="1">
    <citation type="submission" date="2016-09" db="EMBL/GenBank/DDBJ databases">
        <title>Genomics of Clostridium taeniosporum, an organism which forms endospores with ribbon-like appendages.</title>
        <authorList>
            <person name="Walker J.R."/>
        </authorList>
    </citation>
    <scope>NUCLEOTIDE SEQUENCE [LARGE SCALE GENOMIC DNA]</scope>
    <source>
        <strain evidence="2">1/k</strain>
        <plasmid evidence="2">Plasmid pct2</plasmid>
    </source>
</reference>
<sequence>MYIKYDEFELLELFCNEPVSIGDLETGELIYSLKDNKGFEIVMFMDIYRKKCEITITYQQLTVFTCNIENIESINKVNDEMVINNKERSIIKVKFKNQIGVELL</sequence>
<dbReference type="RefSeq" id="WP_069681125.1">
    <property type="nucleotide sequence ID" value="NZ_CP017255.2"/>
</dbReference>
<gene>
    <name evidence="1" type="ORF">BGI42_14765</name>
</gene>
<organism evidence="1 2">
    <name type="scientific">Clostridium taeniosporum</name>
    <dbReference type="NCBI Taxonomy" id="394958"/>
    <lineage>
        <taxon>Bacteria</taxon>
        <taxon>Bacillati</taxon>
        <taxon>Bacillota</taxon>
        <taxon>Clostridia</taxon>
        <taxon>Eubacteriales</taxon>
        <taxon>Clostridiaceae</taxon>
        <taxon>Clostridium</taxon>
    </lineage>
</organism>
<keyword evidence="1" id="KW-0614">Plasmid</keyword>
<dbReference type="EMBL" id="CP017255">
    <property type="protein sequence ID" value="AOR25006.1"/>
    <property type="molecule type" value="Genomic_DNA"/>
</dbReference>
<name>A0A1D7XNW4_9CLOT</name>
<dbReference type="OrthoDB" id="2339832at2"/>
<accession>A0A1D7XNW4</accession>